<organism evidence="3 4">
    <name type="scientific">Phyllobacterium myrsinacearum</name>
    <dbReference type="NCBI Taxonomy" id="28101"/>
    <lineage>
        <taxon>Bacteria</taxon>
        <taxon>Pseudomonadati</taxon>
        <taxon>Pseudomonadota</taxon>
        <taxon>Alphaproteobacteria</taxon>
        <taxon>Hyphomicrobiales</taxon>
        <taxon>Phyllobacteriaceae</taxon>
        <taxon>Phyllobacterium</taxon>
    </lineage>
</organism>
<evidence type="ECO:0000313" key="4">
    <source>
        <dbReference type="Proteomes" id="UP000238563"/>
    </source>
</evidence>
<comment type="caution">
    <text evidence="3">The sequence shown here is derived from an EMBL/GenBank/DDBJ whole genome shotgun (WGS) entry which is preliminary data.</text>
</comment>
<evidence type="ECO:0000256" key="1">
    <source>
        <dbReference type="ARBA" id="ARBA00009981"/>
    </source>
</evidence>
<keyword evidence="4" id="KW-1185">Reference proteome</keyword>
<dbReference type="AlphaFoldDB" id="A0A2S9JX34"/>
<evidence type="ECO:0000256" key="2">
    <source>
        <dbReference type="RuleBase" id="RU362080"/>
    </source>
</evidence>
<dbReference type="InterPro" id="IPR036165">
    <property type="entry name" value="YefM-like_sf"/>
</dbReference>
<proteinExistence type="inferred from homology"/>
<accession>A0A2S9JX34</accession>
<dbReference type="RefSeq" id="WP_105732157.1">
    <property type="nucleotide sequence ID" value="NZ_PVBT01000001.1"/>
</dbReference>
<sequence length="85" mass="9324">MKQFTFSEVNRQSGEILDTALIEPVALTKHGKEKLIIITAEKYHHLMGQSSAVAYTLEDAPDDIHAALLEGLDTILTGEDDASTR</sequence>
<dbReference type="Proteomes" id="UP000238563">
    <property type="component" value="Unassembled WGS sequence"/>
</dbReference>
<gene>
    <name evidence="3" type="ORF">C5750_01835</name>
</gene>
<dbReference type="InterPro" id="IPR006442">
    <property type="entry name" value="Antitoxin_Phd/YefM"/>
</dbReference>
<comment type="similarity">
    <text evidence="1 2">Belongs to the phD/YefM antitoxin family.</text>
</comment>
<dbReference type="EMBL" id="PVBT01000001">
    <property type="protein sequence ID" value="PRD57917.1"/>
    <property type="molecule type" value="Genomic_DNA"/>
</dbReference>
<name>A0A2S9JX34_9HYPH</name>
<reference evidence="3 4" key="1">
    <citation type="submission" date="2018-02" db="EMBL/GenBank/DDBJ databases">
        <title>The draft genome of Phyllobacterium myrsinacearum DSM5892.</title>
        <authorList>
            <person name="Li L."/>
            <person name="Liu L."/>
            <person name="Zhang X."/>
            <person name="Wang T."/>
        </authorList>
    </citation>
    <scope>NUCLEOTIDE SEQUENCE [LARGE SCALE GENOMIC DNA]</scope>
    <source>
        <strain evidence="3 4">DSM 5892</strain>
    </source>
</reference>
<comment type="function">
    <text evidence="2">Antitoxin component of a type II toxin-antitoxin (TA) system.</text>
</comment>
<evidence type="ECO:0000313" key="3">
    <source>
        <dbReference type="EMBL" id="PRD57917.1"/>
    </source>
</evidence>
<protein>
    <recommendedName>
        <fullName evidence="2">Antitoxin</fullName>
    </recommendedName>
</protein>
<dbReference type="SUPFAM" id="SSF143120">
    <property type="entry name" value="YefM-like"/>
    <property type="match status" value="1"/>
</dbReference>
<dbReference type="Pfam" id="PF02604">
    <property type="entry name" value="PhdYeFM_antitox"/>
    <property type="match status" value="1"/>
</dbReference>
<dbReference type="OrthoDB" id="165038at2"/>